<dbReference type="EMBL" id="CM056811">
    <property type="protein sequence ID" value="KAJ8634507.1"/>
    <property type="molecule type" value="Genomic_DNA"/>
</dbReference>
<dbReference type="Proteomes" id="UP001234297">
    <property type="component" value="Chromosome 3"/>
</dbReference>
<protein>
    <submittedName>
        <fullName evidence="1">Uncharacterized protein</fullName>
    </submittedName>
</protein>
<sequence length="303" mass="35491">MKIPKAWRLGILDMQIMPAPRQRPSSRRPLWIIVLVSLVCMMLIGTYVYPPRRYASCYMFDSSVCAPFKQWLPPAPARLLTDEELASRVVFKDILKTPLPQSKNPKIAFMFLTPGTLPFERLWEKFLTKFRVAAYVFLTFGSLHMVDAIQAVSFNSFMLQWFSMKRQHALLVLADSLYYTKFKLYCKPGMEGRNCYADEHYLPTLLHMIDPNGIAYWSVTHVDWSEGKWHPKSYRAQDVTFELLKNITSIDESIHVTSDEKRVVQQMPCLWNGVKRPCYLFARKFYPETLDNMMQLFSNYTSF</sequence>
<name>A0ACC2LM77_PERAE</name>
<keyword evidence="2" id="KW-1185">Reference proteome</keyword>
<comment type="caution">
    <text evidence="1">The sequence shown here is derived from an EMBL/GenBank/DDBJ whole genome shotgun (WGS) entry which is preliminary data.</text>
</comment>
<organism evidence="1 2">
    <name type="scientific">Persea americana</name>
    <name type="common">Avocado</name>
    <dbReference type="NCBI Taxonomy" id="3435"/>
    <lineage>
        <taxon>Eukaryota</taxon>
        <taxon>Viridiplantae</taxon>
        <taxon>Streptophyta</taxon>
        <taxon>Embryophyta</taxon>
        <taxon>Tracheophyta</taxon>
        <taxon>Spermatophyta</taxon>
        <taxon>Magnoliopsida</taxon>
        <taxon>Magnoliidae</taxon>
        <taxon>Laurales</taxon>
        <taxon>Lauraceae</taxon>
        <taxon>Persea</taxon>
    </lineage>
</organism>
<reference evidence="1 2" key="1">
    <citation type="journal article" date="2022" name="Hortic Res">
        <title>A haplotype resolved chromosomal level avocado genome allows analysis of novel avocado genes.</title>
        <authorList>
            <person name="Nath O."/>
            <person name="Fletcher S.J."/>
            <person name="Hayward A."/>
            <person name="Shaw L.M."/>
            <person name="Masouleh A.K."/>
            <person name="Furtado A."/>
            <person name="Henry R.J."/>
            <person name="Mitter N."/>
        </authorList>
    </citation>
    <scope>NUCLEOTIDE SEQUENCE [LARGE SCALE GENOMIC DNA]</scope>
    <source>
        <strain evidence="2">cv. Hass</strain>
    </source>
</reference>
<proteinExistence type="predicted"/>
<accession>A0ACC2LM77</accession>
<evidence type="ECO:0000313" key="1">
    <source>
        <dbReference type="EMBL" id="KAJ8634507.1"/>
    </source>
</evidence>
<gene>
    <name evidence="1" type="ORF">MRB53_008774</name>
</gene>
<evidence type="ECO:0000313" key="2">
    <source>
        <dbReference type="Proteomes" id="UP001234297"/>
    </source>
</evidence>